<evidence type="ECO:0000256" key="2">
    <source>
        <dbReference type="ARBA" id="ARBA00022741"/>
    </source>
</evidence>
<evidence type="ECO:0000313" key="7">
    <source>
        <dbReference type="Proteomes" id="UP000235803"/>
    </source>
</evidence>
<feature type="region of interest" description="Disordered" evidence="4">
    <location>
        <begin position="246"/>
        <end position="274"/>
    </location>
</feature>
<reference evidence="6 7" key="1">
    <citation type="submission" date="2018-01" db="EMBL/GenBank/DDBJ databases">
        <title>Halomonas endophytica sp. nov., isolated from storage liquid in the stems of Populus euphratica.</title>
        <authorList>
            <person name="Chen C."/>
        </authorList>
    </citation>
    <scope>NUCLEOTIDE SEQUENCE [LARGE SCALE GENOMIC DNA]</scope>
    <source>
        <strain evidence="6 7">MC28</strain>
    </source>
</reference>
<dbReference type="PANTHER" id="PTHR19211">
    <property type="entry name" value="ATP-BINDING TRANSPORT PROTEIN-RELATED"/>
    <property type="match status" value="1"/>
</dbReference>
<dbReference type="Pfam" id="PF00005">
    <property type="entry name" value="ABC_tran"/>
    <property type="match status" value="2"/>
</dbReference>
<dbReference type="InterPro" id="IPR027417">
    <property type="entry name" value="P-loop_NTPase"/>
</dbReference>
<dbReference type="InterPro" id="IPR003439">
    <property type="entry name" value="ABC_transporter-like_ATP-bd"/>
</dbReference>
<dbReference type="PANTHER" id="PTHR19211:SF6">
    <property type="entry name" value="BLL7188 PROTEIN"/>
    <property type="match status" value="1"/>
</dbReference>
<dbReference type="InterPro" id="IPR017871">
    <property type="entry name" value="ABC_transporter-like_CS"/>
</dbReference>
<dbReference type="Gene3D" id="3.40.50.300">
    <property type="entry name" value="P-loop containing nucleotide triphosphate hydrolases"/>
    <property type="match status" value="2"/>
</dbReference>
<gene>
    <name evidence="6" type="ORF">C1H69_05725</name>
</gene>
<proteinExistence type="predicted"/>
<dbReference type="SUPFAM" id="SSF52540">
    <property type="entry name" value="P-loop containing nucleoside triphosphate hydrolases"/>
    <property type="match status" value="2"/>
</dbReference>
<dbReference type="AlphaFoldDB" id="A0A2N7U7Z0"/>
<dbReference type="GO" id="GO:0016887">
    <property type="term" value="F:ATP hydrolysis activity"/>
    <property type="evidence" value="ECO:0007669"/>
    <property type="project" value="InterPro"/>
</dbReference>
<keyword evidence="7" id="KW-1185">Reference proteome</keyword>
<dbReference type="PROSITE" id="PS00211">
    <property type="entry name" value="ABC_TRANSPORTER_1"/>
    <property type="match status" value="1"/>
</dbReference>
<dbReference type="OrthoDB" id="6130096at2"/>
<dbReference type="SMART" id="SM00382">
    <property type="entry name" value="AAA"/>
    <property type="match status" value="2"/>
</dbReference>
<keyword evidence="1" id="KW-0677">Repeat</keyword>
<protein>
    <submittedName>
        <fullName evidence="6">ABC transporter ATP-binding protein</fullName>
    </submittedName>
</protein>
<dbReference type="PROSITE" id="PS50893">
    <property type="entry name" value="ABC_TRANSPORTER_2"/>
    <property type="match status" value="1"/>
</dbReference>
<evidence type="ECO:0000256" key="1">
    <source>
        <dbReference type="ARBA" id="ARBA00022737"/>
    </source>
</evidence>
<feature type="domain" description="ABC transporter" evidence="5">
    <location>
        <begin position="5"/>
        <end position="234"/>
    </location>
</feature>
<dbReference type="EMBL" id="PNRF01000012">
    <property type="protein sequence ID" value="PMR76539.1"/>
    <property type="molecule type" value="Genomic_DNA"/>
</dbReference>
<keyword evidence="2" id="KW-0547">Nucleotide-binding</keyword>
<evidence type="ECO:0000259" key="5">
    <source>
        <dbReference type="PROSITE" id="PS50893"/>
    </source>
</evidence>
<keyword evidence="3 6" id="KW-0067">ATP-binding</keyword>
<comment type="caution">
    <text evidence="6">The sequence shown here is derived from an EMBL/GenBank/DDBJ whole genome shotgun (WGS) entry which is preliminary data.</text>
</comment>
<organism evidence="6 7">
    <name type="scientific">Billgrantia endophytica</name>
    <dbReference type="NCBI Taxonomy" id="2033802"/>
    <lineage>
        <taxon>Bacteria</taxon>
        <taxon>Pseudomonadati</taxon>
        <taxon>Pseudomonadota</taxon>
        <taxon>Gammaproteobacteria</taxon>
        <taxon>Oceanospirillales</taxon>
        <taxon>Halomonadaceae</taxon>
        <taxon>Billgrantia</taxon>
    </lineage>
</organism>
<dbReference type="CDD" id="cd03221">
    <property type="entry name" value="ABCF_EF-3"/>
    <property type="match status" value="1"/>
</dbReference>
<dbReference type="GO" id="GO:0005524">
    <property type="term" value="F:ATP binding"/>
    <property type="evidence" value="ECO:0007669"/>
    <property type="project" value="UniProtKB-KW"/>
</dbReference>
<sequence length="520" mass="57917">MFAICRFFHLAIAFDGEPLFEGLDATLSVGVTGLIGANGRGKSVLLKLLAGDLAALAGEIHWACPRLRVDQLAPLRGPRVAEALGVSALHETFSRIERGAGSLEDLDRVADLWHLPSRWQALLAEAGLDIDLEAPVTRLSGGQRTRLALCAAFLKRDHYLLLDEPTNHLDGAGRDWLATRLAEHPGGALVASHDRTLLRRCDRLLELGESELRPYGGGYDLYREVREAERAALERRIEGEEKTLRRVRQEREDARRRAARRQGQGERLRRSGSQSKLLLDAKAQWAQRSASKVQARHEARAARLEETLRDDKIRRECQRPQRLSATREGLRGGVRLHLERVQLPWGTHSPISLTLHGGERWRIAGANGAGKSTLLRVIAGRLAPRAGECRRHGRCAYLDQDFDLLDTERSALENLCRLHPEFPPADWRTRLAGLRLRGDRALLPVAALSGGERLKVALLAVLGGERAPDLLLLDEPDNHLDLDSRELLENTLADYPGTLLVVSHDESFIEALAVERTLWL</sequence>
<name>A0A2N7U7Z0_9GAMM</name>
<dbReference type="Proteomes" id="UP000235803">
    <property type="component" value="Unassembled WGS sequence"/>
</dbReference>
<evidence type="ECO:0000256" key="3">
    <source>
        <dbReference type="ARBA" id="ARBA00022840"/>
    </source>
</evidence>
<dbReference type="RefSeq" id="WP_102652443.1">
    <property type="nucleotide sequence ID" value="NZ_PNRF01000012.1"/>
</dbReference>
<dbReference type="InterPro" id="IPR003593">
    <property type="entry name" value="AAA+_ATPase"/>
</dbReference>
<accession>A0A2N7U7Z0</accession>
<feature type="compositionally biased region" description="Basic and acidic residues" evidence="4">
    <location>
        <begin position="246"/>
        <end position="256"/>
    </location>
</feature>
<dbReference type="InterPro" id="IPR050611">
    <property type="entry name" value="ABCF"/>
</dbReference>
<evidence type="ECO:0000313" key="6">
    <source>
        <dbReference type="EMBL" id="PMR76539.1"/>
    </source>
</evidence>
<evidence type="ECO:0000256" key="4">
    <source>
        <dbReference type="SAM" id="MobiDB-lite"/>
    </source>
</evidence>